<dbReference type="InterPro" id="IPR012336">
    <property type="entry name" value="Thioredoxin-like_fold"/>
</dbReference>
<protein>
    <submittedName>
        <fullName evidence="3">Peroxiredoxin</fullName>
    </submittedName>
</protein>
<dbReference type="InterPro" id="IPR013766">
    <property type="entry name" value="Thioredoxin_domain"/>
</dbReference>
<sequence length="507" mass="57404">MKLLFSSMLLMCMLFHMNSHARPVKYTFTITVVTRLPVEDDSLFLTLNPSFFKENDGEEKIYAACGTRGGRYVFRINAAAPYGYFSIKQKPPAGDPFHGRQPLIPFIPFISNYFWETGDDVTITVTAPLPESIMMAGNYDYQCSYAGAGFSKYEVKDKLDSTRSISPDYHLAYWTDTSNSSFHDPYSFQINASLQVLDAARASIPDFYYQLCKADVITASYGISSYFFRLKLGYDQLPDKPMAKQHFIEAYNRSMINRLAIPVSQDVLPESARYIEFICKKVNFDNYIKYGYENPDANFKAITANFTGKLRDRALVKTLMIAQGSKHIDTLYQYAATLIHDSVSQRMMGRLRSKMPGLAAYDFRLQDTKGKYHKLSDYKGKTVFIDMWFTGCSACAAIFTDAIKQAEEQLGNESGIQFISICVDTDKNTWMESIGSGKYTSGNAVNLYTNGEGFRNEMMRYYGINALPSLMIVRPDGKIHRFYYNRLAKDLESAAALVKTLKAVGGM</sequence>
<evidence type="ECO:0000313" key="3">
    <source>
        <dbReference type="EMBL" id="SIO14402.1"/>
    </source>
</evidence>
<dbReference type="EMBL" id="FSRA01000001">
    <property type="protein sequence ID" value="SIO14402.1"/>
    <property type="molecule type" value="Genomic_DNA"/>
</dbReference>
<gene>
    <name evidence="3" type="ORF">SAMN04488055_3156</name>
</gene>
<dbReference type="PANTHER" id="PTHR42852">
    <property type="entry name" value="THIOL:DISULFIDE INTERCHANGE PROTEIN DSBE"/>
    <property type="match status" value="1"/>
</dbReference>
<dbReference type="STRING" id="536979.SAMN04488055_3156"/>
<name>A0A1N6H3V0_9BACT</name>
<reference evidence="3 4" key="1">
    <citation type="submission" date="2016-11" db="EMBL/GenBank/DDBJ databases">
        <authorList>
            <person name="Jaros S."/>
            <person name="Januszkiewicz K."/>
            <person name="Wedrychowicz H."/>
        </authorList>
    </citation>
    <scope>NUCLEOTIDE SEQUENCE [LARGE SCALE GENOMIC DNA]</scope>
    <source>
        <strain evidence="3 4">DSM 24787</strain>
    </source>
</reference>
<feature type="chain" id="PRO_5011980536" evidence="1">
    <location>
        <begin position="22"/>
        <end position="507"/>
    </location>
</feature>
<dbReference type="InterPro" id="IPR050553">
    <property type="entry name" value="Thioredoxin_ResA/DsbE_sf"/>
</dbReference>
<dbReference type="CDD" id="cd02966">
    <property type="entry name" value="TlpA_like_family"/>
    <property type="match status" value="1"/>
</dbReference>
<dbReference type="OrthoDB" id="983020at2"/>
<organism evidence="3 4">
    <name type="scientific">Chitinophaga niabensis</name>
    <dbReference type="NCBI Taxonomy" id="536979"/>
    <lineage>
        <taxon>Bacteria</taxon>
        <taxon>Pseudomonadati</taxon>
        <taxon>Bacteroidota</taxon>
        <taxon>Chitinophagia</taxon>
        <taxon>Chitinophagales</taxon>
        <taxon>Chitinophagaceae</taxon>
        <taxon>Chitinophaga</taxon>
    </lineage>
</organism>
<dbReference type="Pfam" id="PF13905">
    <property type="entry name" value="Thioredoxin_8"/>
    <property type="match status" value="1"/>
</dbReference>
<keyword evidence="4" id="KW-1185">Reference proteome</keyword>
<feature type="domain" description="Thioredoxin" evidence="2">
    <location>
        <begin position="354"/>
        <end position="506"/>
    </location>
</feature>
<dbReference type="AlphaFoldDB" id="A0A1N6H3V0"/>
<proteinExistence type="predicted"/>
<dbReference type="PANTHER" id="PTHR42852:SF13">
    <property type="entry name" value="PROTEIN DIPZ"/>
    <property type="match status" value="1"/>
</dbReference>
<accession>A0A1N6H3V0</accession>
<keyword evidence="1" id="KW-0732">Signal</keyword>
<dbReference type="SUPFAM" id="SSF52833">
    <property type="entry name" value="Thioredoxin-like"/>
    <property type="match status" value="1"/>
</dbReference>
<dbReference type="Proteomes" id="UP000185003">
    <property type="component" value="Unassembled WGS sequence"/>
</dbReference>
<evidence type="ECO:0000313" key="4">
    <source>
        <dbReference type="Proteomes" id="UP000185003"/>
    </source>
</evidence>
<dbReference type="Gene3D" id="3.40.30.10">
    <property type="entry name" value="Glutaredoxin"/>
    <property type="match status" value="1"/>
</dbReference>
<dbReference type="PROSITE" id="PS51352">
    <property type="entry name" value="THIOREDOXIN_2"/>
    <property type="match status" value="1"/>
</dbReference>
<evidence type="ECO:0000256" key="1">
    <source>
        <dbReference type="SAM" id="SignalP"/>
    </source>
</evidence>
<feature type="signal peptide" evidence="1">
    <location>
        <begin position="1"/>
        <end position="21"/>
    </location>
</feature>
<dbReference type="RefSeq" id="WP_159442285.1">
    <property type="nucleotide sequence ID" value="NZ_FSRA01000001.1"/>
</dbReference>
<evidence type="ECO:0000259" key="2">
    <source>
        <dbReference type="PROSITE" id="PS51352"/>
    </source>
</evidence>
<dbReference type="InterPro" id="IPR036249">
    <property type="entry name" value="Thioredoxin-like_sf"/>
</dbReference>